<dbReference type="Gramene" id="PHT78001">
    <property type="protein sequence ID" value="PHT78001"/>
    <property type="gene ID" value="T459_16053"/>
</dbReference>
<dbReference type="AlphaFoldDB" id="A0A2G2Z7X0"/>
<accession>A0A2G2Z7X0</accession>
<dbReference type="STRING" id="4072.A0A2G2Z7X0"/>
<reference evidence="1 2" key="2">
    <citation type="journal article" date="2017" name="Genome Biol.">
        <title>New reference genome sequences of hot pepper reveal the massive evolution of plant disease-resistance genes by retroduplication.</title>
        <authorList>
            <person name="Kim S."/>
            <person name="Park J."/>
            <person name="Yeom S.I."/>
            <person name="Kim Y.M."/>
            <person name="Seo E."/>
            <person name="Kim K.T."/>
            <person name="Kim M.S."/>
            <person name="Lee J.M."/>
            <person name="Cheong K."/>
            <person name="Shin H.S."/>
            <person name="Kim S.B."/>
            <person name="Han K."/>
            <person name="Lee J."/>
            <person name="Park M."/>
            <person name="Lee H.A."/>
            <person name="Lee H.Y."/>
            <person name="Lee Y."/>
            <person name="Oh S."/>
            <person name="Lee J.H."/>
            <person name="Choi E."/>
            <person name="Choi E."/>
            <person name="Lee S.E."/>
            <person name="Jeon J."/>
            <person name="Kim H."/>
            <person name="Choi G."/>
            <person name="Song H."/>
            <person name="Lee J."/>
            <person name="Lee S.C."/>
            <person name="Kwon J.K."/>
            <person name="Lee H.Y."/>
            <person name="Koo N."/>
            <person name="Hong Y."/>
            <person name="Kim R.W."/>
            <person name="Kang W.H."/>
            <person name="Huh J.H."/>
            <person name="Kang B.C."/>
            <person name="Yang T.J."/>
            <person name="Lee Y.H."/>
            <person name="Bennetzen J.L."/>
            <person name="Choi D."/>
        </authorList>
    </citation>
    <scope>NUCLEOTIDE SEQUENCE [LARGE SCALE GENOMIC DNA]</scope>
    <source>
        <strain evidence="2">cv. CM334</strain>
    </source>
</reference>
<evidence type="ECO:0000313" key="1">
    <source>
        <dbReference type="EMBL" id="PHT78001.1"/>
    </source>
</evidence>
<keyword evidence="2" id="KW-1185">Reference proteome</keyword>
<comment type="caution">
    <text evidence="1">The sequence shown here is derived from an EMBL/GenBank/DDBJ whole genome shotgun (WGS) entry which is preliminary data.</text>
</comment>
<gene>
    <name evidence="1" type="ORF">T459_16053</name>
</gene>
<proteinExistence type="predicted"/>
<protein>
    <submittedName>
        <fullName evidence="1">Uncharacterized protein</fullName>
    </submittedName>
</protein>
<dbReference type="EMBL" id="AYRZ02000006">
    <property type="protein sequence ID" value="PHT78001.1"/>
    <property type="molecule type" value="Genomic_DNA"/>
</dbReference>
<reference evidence="1 2" key="1">
    <citation type="journal article" date="2014" name="Nat. Genet.">
        <title>Genome sequence of the hot pepper provides insights into the evolution of pungency in Capsicum species.</title>
        <authorList>
            <person name="Kim S."/>
            <person name="Park M."/>
            <person name="Yeom S.I."/>
            <person name="Kim Y.M."/>
            <person name="Lee J.M."/>
            <person name="Lee H.A."/>
            <person name="Seo E."/>
            <person name="Choi J."/>
            <person name="Cheong K."/>
            <person name="Kim K.T."/>
            <person name="Jung K."/>
            <person name="Lee G.W."/>
            <person name="Oh S.K."/>
            <person name="Bae C."/>
            <person name="Kim S.B."/>
            <person name="Lee H.Y."/>
            <person name="Kim S.Y."/>
            <person name="Kim M.S."/>
            <person name="Kang B.C."/>
            <person name="Jo Y.D."/>
            <person name="Yang H.B."/>
            <person name="Jeong H.J."/>
            <person name="Kang W.H."/>
            <person name="Kwon J.K."/>
            <person name="Shin C."/>
            <person name="Lim J.Y."/>
            <person name="Park J.H."/>
            <person name="Huh J.H."/>
            <person name="Kim J.S."/>
            <person name="Kim B.D."/>
            <person name="Cohen O."/>
            <person name="Paran I."/>
            <person name="Suh M.C."/>
            <person name="Lee S.B."/>
            <person name="Kim Y.K."/>
            <person name="Shin Y."/>
            <person name="Noh S.J."/>
            <person name="Park J."/>
            <person name="Seo Y.S."/>
            <person name="Kwon S.Y."/>
            <person name="Kim H.A."/>
            <person name="Park J.M."/>
            <person name="Kim H.J."/>
            <person name="Choi S.B."/>
            <person name="Bosland P.W."/>
            <person name="Reeves G."/>
            <person name="Jo S.H."/>
            <person name="Lee B.W."/>
            <person name="Cho H.T."/>
            <person name="Choi H.S."/>
            <person name="Lee M.S."/>
            <person name="Yu Y."/>
            <person name="Do Choi Y."/>
            <person name="Park B.S."/>
            <person name="van Deynze A."/>
            <person name="Ashrafi H."/>
            <person name="Hill T."/>
            <person name="Kim W.T."/>
            <person name="Pai H.S."/>
            <person name="Ahn H.K."/>
            <person name="Yeam I."/>
            <person name="Giovannoni J.J."/>
            <person name="Rose J.K."/>
            <person name="Sorensen I."/>
            <person name="Lee S.J."/>
            <person name="Kim R.W."/>
            <person name="Choi I.Y."/>
            <person name="Choi B.S."/>
            <person name="Lim J.S."/>
            <person name="Lee Y.H."/>
            <person name="Choi D."/>
        </authorList>
    </citation>
    <scope>NUCLEOTIDE SEQUENCE [LARGE SCALE GENOMIC DNA]</scope>
    <source>
        <strain evidence="2">cv. CM334</strain>
    </source>
</reference>
<evidence type="ECO:0000313" key="2">
    <source>
        <dbReference type="Proteomes" id="UP000222542"/>
    </source>
</evidence>
<name>A0A2G2Z7X0_CAPAN</name>
<organism evidence="1 2">
    <name type="scientific">Capsicum annuum</name>
    <name type="common">Capsicum pepper</name>
    <dbReference type="NCBI Taxonomy" id="4072"/>
    <lineage>
        <taxon>Eukaryota</taxon>
        <taxon>Viridiplantae</taxon>
        <taxon>Streptophyta</taxon>
        <taxon>Embryophyta</taxon>
        <taxon>Tracheophyta</taxon>
        <taxon>Spermatophyta</taxon>
        <taxon>Magnoliopsida</taxon>
        <taxon>eudicotyledons</taxon>
        <taxon>Gunneridae</taxon>
        <taxon>Pentapetalae</taxon>
        <taxon>asterids</taxon>
        <taxon>lamiids</taxon>
        <taxon>Solanales</taxon>
        <taxon>Solanaceae</taxon>
        <taxon>Solanoideae</taxon>
        <taxon>Capsiceae</taxon>
        <taxon>Capsicum</taxon>
    </lineage>
</organism>
<sequence>MEKAMLLRSLSSTSTLTVSRIFSGSSHRLSHSIHLKRQFCPHSARAITTSAPQSSQETGAEVMSVSNDDANKLFGIVFRTPLRRNKVAPKTVMVTPVIETPKSRSPLTFGSFLPEKFQPIQEKEECEEEIEDECNRFRPDNPYGKRPMAAMVTLPRKLQFSDVRASTSSKIDEPVQIE</sequence>
<dbReference type="Proteomes" id="UP000222542">
    <property type="component" value="Unassembled WGS sequence"/>
</dbReference>